<feature type="domain" description="EF-hand" evidence="4">
    <location>
        <begin position="124"/>
        <end position="159"/>
    </location>
</feature>
<dbReference type="InterPro" id="IPR018247">
    <property type="entry name" value="EF_Hand_1_Ca_BS"/>
</dbReference>
<dbReference type="SUPFAM" id="SSF47473">
    <property type="entry name" value="EF-hand"/>
    <property type="match status" value="1"/>
</dbReference>
<dbReference type="InterPro" id="IPR011992">
    <property type="entry name" value="EF-hand-dom_pair"/>
</dbReference>
<dbReference type="EMBL" id="PDWK01000051">
    <property type="protein sequence ID" value="KAF1688416.1"/>
    <property type="molecule type" value="Genomic_DNA"/>
</dbReference>
<dbReference type="PROSITE" id="PS50222">
    <property type="entry name" value="EF_HAND_2"/>
    <property type="match status" value="2"/>
</dbReference>
<evidence type="ECO:0000256" key="1">
    <source>
        <dbReference type="ARBA" id="ARBA00022723"/>
    </source>
</evidence>
<dbReference type="GO" id="GO:0005509">
    <property type="term" value="F:calcium ion binding"/>
    <property type="evidence" value="ECO:0007669"/>
    <property type="project" value="InterPro"/>
</dbReference>
<dbReference type="Pfam" id="PF13202">
    <property type="entry name" value="EF-hand_5"/>
    <property type="match status" value="3"/>
</dbReference>
<feature type="compositionally biased region" description="Basic and acidic residues" evidence="3">
    <location>
        <begin position="160"/>
        <end position="169"/>
    </location>
</feature>
<feature type="domain" description="EF-hand" evidence="4">
    <location>
        <begin position="33"/>
        <end position="68"/>
    </location>
</feature>
<gene>
    <name evidence="5" type="ORF">CR938_10230</name>
</gene>
<evidence type="ECO:0000256" key="3">
    <source>
        <dbReference type="SAM" id="MobiDB-lite"/>
    </source>
</evidence>
<feature type="region of interest" description="Disordered" evidence="3">
    <location>
        <begin position="41"/>
        <end position="93"/>
    </location>
</feature>
<evidence type="ECO:0000259" key="4">
    <source>
        <dbReference type="PROSITE" id="PS50222"/>
    </source>
</evidence>
<organism evidence="5 6">
    <name type="scientific">Pseudoxanthomonas taiwanensis</name>
    <dbReference type="NCBI Taxonomy" id="176598"/>
    <lineage>
        <taxon>Bacteria</taxon>
        <taxon>Pseudomonadati</taxon>
        <taxon>Pseudomonadota</taxon>
        <taxon>Gammaproteobacteria</taxon>
        <taxon>Lysobacterales</taxon>
        <taxon>Lysobacteraceae</taxon>
        <taxon>Pseudoxanthomonas</taxon>
    </lineage>
</organism>
<comment type="caution">
    <text evidence="5">The sequence shown here is derived from an EMBL/GenBank/DDBJ whole genome shotgun (WGS) entry which is preliminary data.</text>
</comment>
<dbReference type="Gene3D" id="1.10.238.10">
    <property type="entry name" value="EF-hand"/>
    <property type="match status" value="2"/>
</dbReference>
<feature type="region of interest" description="Disordered" evidence="3">
    <location>
        <begin position="1"/>
        <end position="23"/>
    </location>
</feature>
<evidence type="ECO:0000313" key="5">
    <source>
        <dbReference type="EMBL" id="KAF1688416.1"/>
    </source>
</evidence>
<feature type="compositionally biased region" description="Basic and acidic residues" evidence="3">
    <location>
        <begin position="137"/>
        <end position="153"/>
    </location>
</feature>
<dbReference type="CDD" id="cd00051">
    <property type="entry name" value="EFh"/>
    <property type="match status" value="1"/>
</dbReference>
<keyword evidence="6" id="KW-1185">Reference proteome</keyword>
<dbReference type="PROSITE" id="PS00018">
    <property type="entry name" value="EF_HAND_1"/>
    <property type="match status" value="2"/>
</dbReference>
<evidence type="ECO:0000256" key="2">
    <source>
        <dbReference type="ARBA" id="ARBA00022737"/>
    </source>
</evidence>
<dbReference type="InterPro" id="IPR002048">
    <property type="entry name" value="EF_hand_dom"/>
</dbReference>
<dbReference type="SMART" id="SM00054">
    <property type="entry name" value="EFh"/>
    <property type="match status" value="3"/>
</dbReference>
<feature type="compositionally biased region" description="Basic and acidic residues" evidence="3">
    <location>
        <begin position="41"/>
        <end position="60"/>
    </location>
</feature>
<reference evidence="5" key="1">
    <citation type="submission" date="2017-10" db="EMBL/GenBank/DDBJ databases">
        <title>Whole genome sequencing of members of genus Pseudoxanthomonas.</title>
        <authorList>
            <person name="Kumar S."/>
            <person name="Bansal K."/>
            <person name="Kaur A."/>
            <person name="Patil P."/>
            <person name="Sharma S."/>
            <person name="Patil P.B."/>
        </authorList>
    </citation>
    <scope>NUCLEOTIDE SEQUENCE</scope>
    <source>
        <strain evidence="5">DSM 22914</strain>
    </source>
</reference>
<protein>
    <recommendedName>
        <fullName evidence="4">EF-hand domain-containing protein</fullName>
    </recommendedName>
</protein>
<keyword evidence="1" id="KW-0479">Metal-binding</keyword>
<feature type="region of interest" description="Disordered" evidence="3">
    <location>
        <begin position="137"/>
        <end position="169"/>
    </location>
</feature>
<dbReference type="PANTHER" id="PTHR10827">
    <property type="entry name" value="RETICULOCALBIN"/>
    <property type="match status" value="1"/>
</dbReference>
<evidence type="ECO:0000313" key="6">
    <source>
        <dbReference type="Proteomes" id="UP000717981"/>
    </source>
</evidence>
<proteinExistence type="predicted"/>
<feature type="compositionally biased region" description="Basic residues" evidence="3">
    <location>
        <begin position="61"/>
        <end position="72"/>
    </location>
</feature>
<dbReference type="Pfam" id="PF13499">
    <property type="entry name" value="EF-hand_7"/>
    <property type="match status" value="1"/>
</dbReference>
<dbReference type="PANTHER" id="PTHR10827:SF98">
    <property type="entry name" value="45 KDA CALCIUM-BINDING PROTEIN"/>
    <property type="match status" value="1"/>
</dbReference>
<sequence>MAVVSGTVLAQAQGGKPALDANKDGVIDRQEAAAFPRLAERFDQLDRNKDGKLDRDEMPRPPRHARHGHRGPHGFGPMAPFAGADKDGDGRVSRAEALAAATARFERMDVNKDGFIDEADRKAMREQWREAWFKKVDTDGDGKLSREELDAAKARHGHGPMREHAPAAK</sequence>
<dbReference type="AlphaFoldDB" id="A0A921THG0"/>
<keyword evidence="2" id="KW-0677">Repeat</keyword>
<dbReference type="OrthoDB" id="6089795at2"/>
<feature type="compositionally biased region" description="Basic and acidic residues" evidence="3">
    <location>
        <begin position="84"/>
        <end position="93"/>
    </location>
</feature>
<dbReference type="Proteomes" id="UP000717981">
    <property type="component" value="Unassembled WGS sequence"/>
</dbReference>
<accession>A0A921THG0</accession>
<name>A0A921THG0_9GAMM</name>